<dbReference type="InterPro" id="IPR047177">
    <property type="entry name" value="Pept_M20A"/>
</dbReference>
<evidence type="ECO:0000313" key="7">
    <source>
        <dbReference type="Proteomes" id="UP001164726"/>
    </source>
</evidence>
<dbReference type="SUPFAM" id="SSF53187">
    <property type="entry name" value="Zn-dependent exopeptidases"/>
    <property type="match status" value="1"/>
</dbReference>
<keyword evidence="5" id="KW-0862">Zinc</keyword>
<evidence type="ECO:0000256" key="4">
    <source>
        <dbReference type="ARBA" id="ARBA00022801"/>
    </source>
</evidence>
<dbReference type="AlphaFoldDB" id="A0A9E8S134"/>
<dbReference type="GO" id="GO:0006508">
    <property type="term" value="P:proteolysis"/>
    <property type="evidence" value="ECO:0007669"/>
    <property type="project" value="UniProtKB-KW"/>
</dbReference>
<evidence type="ECO:0000313" key="6">
    <source>
        <dbReference type="EMBL" id="WAA13112.1"/>
    </source>
</evidence>
<keyword evidence="3" id="KW-0479">Metal-binding</keyword>
<evidence type="ECO:0000256" key="1">
    <source>
        <dbReference type="ARBA" id="ARBA00006247"/>
    </source>
</evidence>
<accession>A0A9E8S134</accession>
<dbReference type="PANTHER" id="PTHR45962:SF1">
    <property type="entry name" value="N-FATTY-ACYL-AMINO ACID SYNTHASE_HYDROLASE PM20D1"/>
    <property type="match status" value="1"/>
</dbReference>
<dbReference type="Pfam" id="PF01546">
    <property type="entry name" value="Peptidase_M20"/>
    <property type="match status" value="1"/>
</dbReference>
<dbReference type="Gene3D" id="3.40.630.10">
    <property type="entry name" value="Zn peptidases"/>
    <property type="match status" value="1"/>
</dbReference>
<evidence type="ECO:0000256" key="2">
    <source>
        <dbReference type="ARBA" id="ARBA00022670"/>
    </source>
</evidence>
<evidence type="ECO:0000256" key="5">
    <source>
        <dbReference type="ARBA" id="ARBA00022833"/>
    </source>
</evidence>
<dbReference type="GO" id="GO:0008233">
    <property type="term" value="F:peptidase activity"/>
    <property type="evidence" value="ECO:0007669"/>
    <property type="project" value="UniProtKB-KW"/>
</dbReference>
<comment type="similarity">
    <text evidence="1">Belongs to the peptidase M20A family.</text>
</comment>
<dbReference type="Proteomes" id="UP001164726">
    <property type="component" value="Chromosome"/>
</dbReference>
<gene>
    <name evidence="6" type="ORF">OE105_03000</name>
</gene>
<dbReference type="RefSeq" id="WP_275421254.1">
    <property type="nucleotide sequence ID" value="NZ_CP106877.1"/>
</dbReference>
<keyword evidence="7" id="KW-1185">Reference proteome</keyword>
<dbReference type="PANTHER" id="PTHR45962">
    <property type="entry name" value="N-FATTY-ACYL-AMINO ACID SYNTHASE/HYDROLASE PM20D1"/>
    <property type="match status" value="1"/>
</dbReference>
<dbReference type="EMBL" id="CP106877">
    <property type="protein sequence ID" value="WAA13112.1"/>
    <property type="molecule type" value="Genomic_DNA"/>
</dbReference>
<keyword evidence="2" id="KW-0645">Protease</keyword>
<proteinExistence type="inferred from homology"/>
<organism evidence="6 7">
    <name type="scientific">Fervidibacillus halotolerans</name>
    <dbReference type="NCBI Taxonomy" id="2980027"/>
    <lineage>
        <taxon>Bacteria</taxon>
        <taxon>Bacillati</taxon>
        <taxon>Bacillota</taxon>
        <taxon>Bacilli</taxon>
        <taxon>Bacillales</taxon>
        <taxon>Bacillaceae</taxon>
        <taxon>Fervidibacillus</taxon>
    </lineage>
</organism>
<dbReference type="GO" id="GO:0046872">
    <property type="term" value="F:metal ion binding"/>
    <property type="evidence" value="ECO:0007669"/>
    <property type="project" value="UniProtKB-KW"/>
</dbReference>
<reference evidence="6" key="1">
    <citation type="submission" date="2022-09" db="EMBL/GenBank/DDBJ databases">
        <title>Complete Genomes of Fervidibacillus albus and Fervidibacillus halotolerans isolated from tidal flat sediments.</title>
        <authorList>
            <person name="Kwon K.K."/>
            <person name="Yang S.-H."/>
            <person name="Park M.J."/>
            <person name="Oh H.-M."/>
        </authorList>
    </citation>
    <scope>NUCLEOTIDE SEQUENCE</scope>
    <source>
        <strain evidence="6">MEBiC13594</strain>
    </source>
</reference>
<sequence>MPFSGKVKDGIIWGGGTLDDKGSVIALFETVQYLLHENFQPARDLYFMFGFDEEIGGEMRAKAIAETLKSRGI</sequence>
<dbReference type="KEGG" id="fhl:OE105_03000"/>
<name>A0A9E8S134_9BACI</name>
<protein>
    <submittedName>
        <fullName evidence="6">M20/M25/M40 family metallo-hydrolase</fullName>
    </submittedName>
</protein>
<dbReference type="InterPro" id="IPR002933">
    <property type="entry name" value="Peptidase_M20"/>
</dbReference>
<evidence type="ECO:0000256" key="3">
    <source>
        <dbReference type="ARBA" id="ARBA00022723"/>
    </source>
</evidence>
<keyword evidence="4" id="KW-0378">Hydrolase</keyword>